<evidence type="ECO:0000313" key="1">
    <source>
        <dbReference type="EMBL" id="WMT83193.1"/>
    </source>
</evidence>
<evidence type="ECO:0000313" key="2">
    <source>
        <dbReference type="Proteomes" id="UP001235030"/>
    </source>
</evidence>
<name>A0ABY9Q5B0_9FIRM</name>
<accession>A0ABY9Q5B0</accession>
<protein>
    <submittedName>
        <fullName evidence="1">Uncharacterized protein</fullName>
    </submittedName>
</protein>
<gene>
    <name evidence="1" type="ORF">TEMA_36940</name>
</gene>
<organism evidence="1 2">
    <name type="scientific">Terrisporobacter mayombei</name>
    <dbReference type="NCBI Taxonomy" id="1541"/>
    <lineage>
        <taxon>Bacteria</taxon>
        <taxon>Bacillati</taxon>
        <taxon>Bacillota</taxon>
        <taxon>Clostridia</taxon>
        <taxon>Peptostreptococcales</taxon>
        <taxon>Peptostreptococcaceae</taxon>
        <taxon>Terrisporobacter</taxon>
    </lineage>
</organism>
<dbReference type="Proteomes" id="UP001235030">
    <property type="component" value="Chromosome"/>
</dbReference>
<dbReference type="EMBL" id="CP101637">
    <property type="protein sequence ID" value="WMT83193.1"/>
    <property type="molecule type" value="Genomic_DNA"/>
</dbReference>
<keyword evidence="2" id="KW-1185">Reference proteome</keyword>
<reference evidence="1 2" key="1">
    <citation type="submission" date="2022-07" db="EMBL/GenBank/DDBJ databases">
        <title>Genome sequence of Terrisporobacter mayombei DSM6539.</title>
        <authorList>
            <person name="Boeer T."/>
            <person name="Bengelsdorf F.R."/>
            <person name="Daniel R."/>
            <person name="Poehlein A."/>
        </authorList>
    </citation>
    <scope>NUCLEOTIDE SEQUENCE [LARGE SCALE GENOMIC DNA]</scope>
    <source>
        <strain evidence="1 2">DSM 6539</strain>
    </source>
</reference>
<proteinExistence type="predicted"/>
<sequence length="40" mass="4683">MQYINRILEEIETNVIKTTALNLGYEAIFCGIKIARRKRV</sequence>